<keyword evidence="2" id="KW-0812">Transmembrane</keyword>
<evidence type="ECO:0000256" key="3">
    <source>
        <dbReference type="SAM" id="SignalP"/>
    </source>
</evidence>
<dbReference type="EMBL" id="VFPU01000002">
    <property type="protein sequence ID" value="TQM91082.1"/>
    <property type="molecule type" value="Genomic_DNA"/>
</dbReference>
<sequence length="260" mass="27445">MHLRRPVLAAVTGLALLGVGLPAASAHVDLTPSTTEAGAPTLLTFETTHGCEGSPTTSFTITVPEIVLDVQPTLYPGWDVEKVEGELSTPLELSDGTTIETYTAAVVYTAQEPVEDGYRVAFEIAMRNPYLPGERLSFPTVQTCEDGEIEWSDPVPEGQDPHEMDTPAPTYTVTEEGDGEHSHDEASVGDEAEATTEDAAHEDGHDEAAAEEETEVEAAAPAPVRVEEQGTPVVAWIALALGLLGAVLGGLSFARGRRAS</sequence>
<evidence type="ECO:0000259" key="4">
    <source>
        <dbReference type="Pfam" id="PF07987"/>
    </source>
</evidence>
<keyword evidence="2" id="KW-0472">Membrane</keyword>
<dbReference type="Gene3D" id="2.60.40.2230">
    <property type="entry name" value="Uncharacterised protein YcnI-like PF07987, DUF1775"/>
    <property type="match status" value="1"/>
</dbReference>
<protein>
    <submittedName>
        <fullName evidence="5">Uncharacterized protein YcnI</fullName>
    </submittedName>
</protein>
<dbReference type="Pfam" id="PF07987">
    <property type="entry name" value="DUF1775"/>
    <property type="match status" value="1"/>
</dbReference>
<feature type="region of interest" description="Disordered" evidence="1">
    <location>
        <begin position="149"/>
        <end position="224"/>
    </location>
</feature>
<dbReference type="RefSeq" id="WP_141820460.1">
    <property type="nucleotide sequence ID" value="NZ_BAAAIL010000001.1"/>
</dbReference>
<keyword evidence="6" id="KW-1185">Reference proteome</keyword>
<name>A0A543K7L0_9MICO</name>
<dbReference type="InterPro" id="IPR038507">
    <property type="entry name" value="YcnI-like_sf"/>
</dbReference>
<evidence type="ECO:0000256" key="1">
    <source>
        <dbReference type="SAM" id="MobiDB-lite"/>
    </source>
</evidence>
<feature type="compositionally biased region" description="Basic and acidic residues" evidence="1">
    <location>
        <begin position="198"/>
        <end position="208"/>
    </location>
</feature>
<feature type="transmembrane region" description="Helical" evidence="2">
    <location>
        <begin position="233"/>
        <end position="254"/>
    </location>
</feature>
<dbReference type="CDD" id="cd08545">
    <property type="entry name" value="YcnI_like"/>
    <property type="match status" value="1"/>
</dbReference>
<dbReference type="InterPro" id="IPR012533">
    <property type="entry name" value="YcnI-copper_dom"/>
</dbReference>
<dbReference type="OrthoDB" id="9810871at2"/>
<keyword evidence="3" id="KW-0732">Signal</keyword>
<feature type="compositionally biased region" description="Acidic residues" evidence="1">
    <location>
        <begin position="187"/>
        <end position="196"/>
    </location>
</feature>
<proteinExistence type="predicted"/>
<keyword evidence="2" id="KW-1133">Transmembrane helix</keyword>
<comment type="caution">
    <text evidence="5">The sequence shown here is derived from an EMBL/GenBank/DDBJ whole genome shotgun (WGS) entry which is preliminary data.</text>
</comment>
<organism evidence="5 6">
    <name type="scientific">Ornithinimicrobium humiphilum</name>
    <dbReference type="NCBI Taxonomy" id="125288"/>
    <lineage>
        <taxon>Bacteria</taxon>
        <taxon>Bacillati</taxon>
        <taxon>Actinomycetota</taxon>
        <taxon>Actinomycetes</taxon>
        <taxon>Micrococcales</taxon>
        <taxon>Ornithinimicrobiaceae</taxon>
        <taxon>Ornithinimicrobium</taxon>
    </lineage>
</organism>
<evidence type="ECO:0000313" key="6">
    <source>
        <dbReference type="Proteomes" id="UP000315133"/>
    </source>
</evidence>
<evidence type="ECO:0000313" key="5">
    <source>
        <dbReference type="EMBL" id="TQM91082.1"/>
    </source>
</evidence>
<gene>
    <name evidence="5" type="ORF">FB476_2805</name>
</gene>
<accession>A0A543K7L0</accession>
<evidence type="ECO:0000256" key="2">
    <source>
        <dbReference type="SAM" id="Phobius"/>
    </source>
</evidence>
<feature type="chain" id="PRO_5039391374" evidence="3">
    <location>
        <begin position="27"/>
        <end position="260"/>
    </location>
</feature>
<feature type="signal peptide" evidence="3">
    <location>
        <begin position="1"/>
        <end position="26"/>
    </location>
</feature>
<dbReference type="Proteomes" id="UP000315133">
    <property type="component" value="Unassembled WGS sequence"/>
</dbReference>
<dbReference type="AlphaFoldDB" id="A0A543K7L0"/>
<reference evidence="5 6" key="1">
    <citation type="submission" date="2019-06" db="EMBL/GenBank/DDBJ databases">
        <title>Sequencing the genomes of 1000 actinobacteria strains.</title>
        <authorList>
            <person name="Klenk H.-P."/>
        </authorList>
    </citation>
    <scope>NUCLEOTIDE SEQUENCE [LARGE SCALE GENOMIC DNA]</scope>
    <source>
        <strain evidence="5 6">DSM 12362</strain>
    </source>
</reference>
<feature type="domain" description="YncI copper-binding" evidence="4">
    <location>
        <begin position="27"/>
        <end position="172"/>
    </location>
</feature>